<reference evidence="2" key="2">
    <citation type="journal article" date="2024" name="Plant">
        <title>Genomic evolution and insights into agronomic trait innovations of Sesamum species.</title>
        <authorList>
            <person name="Miao H."/>
            <person name="Wang L."/>
            <person name="Qu L."/>
            <person name="Liu H."/>
            <person name="Sun Y."/>
            <person name="Le M."/>
            <person name="Wang Q."/>
            <person name="Wei S."/>
            <person name="Zheng Y."/>
            <person name="Lin W."/>
            <person name="Duan Y."/>
            <person name="Cao H."/>
            <person name="Xiong S."/>
            <person name="Wang X."/>
            <person name="Wei L."/>
            <person name="Li C."/>
            <person name="Ma Q."/>
            <person name="Ju M."/>
            <person name="Zhao R."/>
            <person name="Li G."/>
            <person name="Mu C."/>
            <person name="Tian Q."/>
            <person name="Mei H."/>
            <person name="Zhang T."/>
            <person name="Gao T."/>
            <person name="Zhang H."/>
        </authorList>
    </citation>
    <scope>NUCLEOTIDE SEQUENCE</scope>
    <source>
        <strain evidence="2">K16</strain>
    </source>
</reference>
<accession>A0AAE2BTW8</accession>
<feature type="region of interest" description="Disordered" evidence="1">
    <location>
        <begin position="160"/>
        <end position="180"/>
    </location>
</feature>
<dbReference type="EMBL" id="JACGWL010000007">
    <property type="protein sequence ID" value="KAK4397607.1"/>
    <property type="molecule type" value="Genomic_DNA"/>
</dbReference>
<sequence>MISQFMMIQENLIFKPIQGKELSSKEIIFFTLEAYTDDDYAGSIVDRDQLQSIDFLGGNLASWRSKKQNVVASETLPIPIPITLSPFFLTSPPRAPSGRYSARLPRSSAPLQALSCAAPALHPPLQALSRAAPGAARRFRRCPALRRCPAASAPAPAALRLCPPLRPSLPPPDLSPPPMA</sequence>
<name>A0AAE2BTW8_9LAMI</name>
<reference evidence="2" key="1">
    <citation type="submission" date="2020-06" db="EMBL/GenBank/DDBJ databases">
        <authorList>
            <person name="Li T."/>
            <person name="Hu X."/>
            <person name="Zhang T."/>
            <person name="Song X."/>
            <person name="Zhang H."/>
            <person name="Dai N."/>
            <person name="Sheng W."/>
            <person name="Hou X."/>
            <person name="Wei L."/>
        </authorList>
    </citation>
    <scope>NUCLEOTIDE SEQUENCE</scope>
    <source>
        <strain evidence="2">K16</strain>
        <tissue evidence="2">Leaf</tissue>
    </source>
</reference>
<comment type="caution">
    <text evidence="2">The sequence shown here is derived from an EMBL/GenBank/DDBJ whole genome shotgun (WGS) entry which is preliminary data.</text>
</comment>
<evidence type="ECO:0000256" key="1">
    <source>
        <dbReference type="SAM" id="MobiDB-lite"/>
    </source>
</evidence>
<evidence type="ECO:0000313" key="2">
    <source>
        <dbReference type="EMBL" id="KAK4397607.1"/>
    </source>
</evidence>
<evidence type="ECO:0000313" key="3">
    <source>
        <dbReference type="Proteomes" id="UP001289374"/>
    </source>
</evidence>
<keyword evidence="3" id="KW-1185">Reference proteome</keyword>
<proteinExistence type="predicted"/>
<organism evidence="2 3">
    <name type="scientific">Sesamum angolense</name>
    <dbReference type="NCBI Taxonomy" id="2727404"/>
    <lineage>
        <taxon>Eukaryota</taxon>
        <taxon>Viridiplantae</taxon>
        <taxon>Streptophyta</taxon>
        <taxon>Embryophyta</taxon>
        <taxon>Tracheophyta</taxon>
        <taxon>Spermatophyta</taxon>
        <taxon>Magnoliopsida</taxon>
        <taxon>eudicotyledons</taxon>
        <taxon>Gunneridae</taxon>
        <taxon>Pentapetalae</taxon>
        <taxon>asterids</taxon>
        <taxon>lamiids</taxon>
        <taxon>Lamiales</taxon>
        <taxon>Pedaliaceae</taxon>
        <taxon>Sesamum</taxon>
    </lineage>
</organism>
<dbReference type="AlphaFoldDB" id="A0AAE2BTW8"/>
<feature type="compositionally biased region" description="Pro residues" evidence="1">
    <location>
        <begin position="164"/>
        <end position="180"/>
    </location>
</feature>
<protein>
    <submittedName>
        <fullName evidence="2">Uncharacterized protein</fullName>
    </submittedName>
</protein>
<dbReference type="Proteomes" id="UP001289374">
    <property type="component" value="Unassembled WGS sequence"/>
</dbReference>
<gene>
    <name evidence="2" type="ORF">Sango_1236200</name>
</gene>